<feature type="region of interest" description="Disordered" evidence="1">
    <location>
        <begin position="1"/>
        <end position="64"/>
    </location>
</feature>
<keyword evidence="2" id="KW-1133">Transmembrane helix</keyword>
<feature type="compositionally biased region" description="Basic and acidic residues" evidence="1">
    <location>
        <begin position="19"/>
        <end position="28"/>
    </location>
</feature>
<evidence type="ECO:0000259" key="3">
    <source>
        <dbReference type="Pfam" id="PF20237"/>
    </source>
</evidence>
<keyword evidence="5" id="KW-1185">Reference proteome</keyword>
<evidence type="ECO:0000313" key="5">
    <source>
        <dbReference type="Proteomes" id="UP000748025"/>
    </source>
</evidence>
<dbReference type="PANTHER" id="PTHR34502">
    <property type="entry name" value="DUF6594 DOMAIN-CONTAINING PROTEIN-RELATED"/>
    <property type="match status" value="1"/>
</dbReference>
<dbReference type="EMBL" id="SRPW01000723">
    <property type="protein sequence ID" value="KAG6012547.1"/>
    <property type="molecule type" value="Genomic_DNA"/>
</dbReference>
<keyword evidence="2" id="KW-0812">Transmembrane</keyword>
<evidence type="ECO:0000313" key="4">
    <source>
        <dbReference type="EMBL" id="KAG6012547.1"/>
    </source>
</evidence>
<feature type="compositionally biased region" description="Basic and acidic residues" evidence="1">
    <location>
        <begin position="43"/>
        <end position="54"/>
    </location>
</feature>
<feature type="domain" description="DUF6594" evidence="3">
    <location>
        <begin position="320"/>
        <end position="572"/>
    </location>
</feature>
<gene>
    <name evidence="4" type="ORF">E4U43_007734</name>
</gene>
<evidence type="ECO:0000256" key="2">
    <source>
        <dbReference type="SAM" id="Phobius"/>
    </source>
</evidence>
<evidence type="ECO:0000256" key="1">
    <source>
        <dbReference type="SAM" id="MobiDB-lite"/>
    </source>
</evidence>
<organism evidence="4 5">
    <name type="scientific">Claviceps pusilla</name>
    <dbReference type="NCBI Taxonomy" id="123648"/>
    <lineage>
        <taxon>Eukaryota</taxon>
        <taxon>Fungi</taxon>
        <taxon>Dikarya</taxon>
        <taxon>Ascomycota</taxon>
        <taxon>Pezizomycotina</taxon>
        <taxon>Sordariomycetes</taxon>
        <taxon>Hypocreomycetidae</taxon>
        <taxon>Hypocreales</taxon>
        <taxon>Clavicipitaceae</taxon>
        <taxon>Claviceps</taxon>
    </lineage>
</organism>
<dbReference type="OrthoDB" id="5416037at2759"/>
<name>A0A9P7NBY9_9HYPO</name>
<feature type="region of interest" description="Disordered" evidence="1">
    <location>
        <begin position="189"/>
        <end position="221"/>
    </location>
</feature>
<feature type="compositionally biased region" description="Low complexity" evidence="1">
    <location>
        <begin position="191"/>
        <end position="204"/>
    </location>
</feature>
<dbReference type="Proteomes" id="UP000748025">
    <property type="component" value="Unassembled WGS sequence"/>
</dbReference>
<dbReference type="Pfam" id="PF20237">
    <property type="entry name" value="DUF6594"/>
    <property type="match status" value="1"/>
</dbReference>
<dbReference type="PANTHER" id="PTHR34502:SF6">
    <property type="entry name" value="DUF6594 DOMAIN-CONTAINING PROTEIN"/>
    <property type="match status" value="1"/>
</dbReference>
<proteinExistence type="predicted"/>
<reference evidence="4" key="1">
    <citation type="journal article" date="2020" name="bioRxiv">
        <title>Whole genome comparisons of ergot fungi reveals the divergence and evolution of species within the genus Claviceps are the result of varying mechanisms driving genome evolution and host range expansion.</title>
        <authorList>
            <person name="Wyka S.A."/>
            <person name="Mondo S.J."/>
            <person name="Liu M."/>
            <person name="Dettman J."/>
            <person name="Nalam V."/>
            <person name="Broders K.D."/>
        </authorList>
    </citation>
    <scope>NUCLEOTIDE SEQUENCE</scope>
    <source>
        <strain evidence="4">CCC 602</strain>
    </source>
</reference>
<accession>A0A9P7NBY9</accession>
<keyword evidence="2" id="KW-0472">Membrane</keyword>
<dbReference type="InterPro" id="IPR046529">
    <property type="entry name" value="DUF6594"/>
</dbReference>
<dbReference type="AlphaFoldDB" id="A0A9P7NBY9"/>
<comment type="caution">
    <text evidence="4">The sequence shown here is derived from an EMBL/GenBank/DDBJ whole genome shotgun (WGS) entry which is preliminary data.</text>
</comment>
<protein>
    <recommendedName>
        <fullName evidence="3">DUF6594 domain-containing protein</fullName>
    </recommendedName>
</protein>
<feature type="compositionally biased region" description="Polar residues" evidence="1">
    <location>
        <begin position="208"/>
        <end position="221"/>
    </location>
</feature>
<sequence>MSAERDDGQTGETSTAFPDIEHGEHDEGASLTPENDVEVLSTPRDDTKADEPRQSIKHATASCTSIQIPPPLLEILSRRPSPHVPGENHITAVVGDWEEDNSHDDSEYTSVLSSYVTAPFLVEASLDPGVQKNTVKTAKSEANMQDHGDESYQRQIESLEIPIQSSAQQNTSRRRPSVMDYLVSHGPVKYPVPTSRASSSTSRRVSSEGQHWQNNDRLPTTWEQGHVLPGYAVEDRKRQMGWNAQQHSPRSVDKFLNNHDEHGFEMSHKRGFSHTWEQNGPSAPSSNIGVSNNYNRSDIYTGQDYPDTASRLDNMAPSGYHVLATKLSSDSCGQPISPIYRRFDVLNHRLLLYMQDEITDLERQLTSLESKDTVKRSYPGGVLPASQRQDRRIDSSLAHQKTEVLGLIGYKLSQYNHVLASYCKLQDIPAPTWRDIHMYKNYLATSKLIADDETRFLDASNDLISLNTQNLAMDDVNTTADGPTPMPEEAREVEQFQSFFRDNGSSPPARLGQGAARKSDDALLVRLALSGTSVVLVPIMIFSIIPSFAGRMAIVLLVVLGVSIMADQSGLLQEVERHRREYIVYLGLYCGAMAVLAGTVN</sequence>
<feature type="transmembrane region" description="Helical" evidence="2">
    <location>
        <begin position="582"/>
        <end position="600"/>
    </location>
</feature>